<dbReference type="EMBL" id="JABFHI010000001">
    <property type="protein sequence ID" value="NOG30564.1"/>
    <property type="molecule type" value="Genomic_DNA"/>
</dbReference>
<organism evidence="2 3">
    <name type="scientific">Vreelandella azerica</name>
    <dbReference type="NCBI Taxonomy" id="2732867"/>
    <lineage>
        <taxon>Bacteria</taxon>
        <taxon>Pseudomonadati</taxon>
        <taxon>Pseudomonadota</taxon>
        <taxon>Gammaproteobacteria</taxon>
        <taxon>Oceanospirillales</taxon>
        <taxon>Halomonadaceae</taxon>
        <taxon>Vreelandella</taxon>
    </lineage>
</organism>
<dbReference type="GO" id="GO:0016791">
    <property type="term" value="F:phosphatase activity"/>
    <property type="evidence" value="ECO:0007669"/>
    <property type="project" value="TreeGrafter"/>
</dbReference>
<sequence length="303" mass="34260">MANQPCFDIIGDVHGRYQTLINLLETLGYQQIDDIWQKPGHKAVFVGDLIDKGENPAGVLRLVHAMVEAGHAQMVVGNHELNWVRDAHAFQQTPSQFVQATRQHHDRRRLVEAFAAEEQGLENLLAHFQWLREQPLYLELEDCRVVHAWWHEASIHHLKAMGLRCLDDATMAAYEDTYSSTYFALDRVVAGCEHTMRAQASRSAFRTNRRRVRWWPKDVALIHSAEMVPSLAREVGYSRSSAPVFFGHYAMIGTPVRLGPNVACLDYAAAYHGVLMAYTHTPGTPLQSSNFTWVDVQETAATA</sequence>
<comment type="caution">
    <text evidence="2">The sequence shown here is derived from an EMBL/GenBank/DDBJ whole genome shotgun (WGS) entry which is preliminary data.</text>
</comment>
<reference evidence="2 3" key="2">
    <citation type="submission" date="2020-06" db="EMBL/GenBank/DDBJ databases">
        <title>Halomonas songnenensis sp. nov., a moderately halophilic bacterium isolated from saline and alkaline soils.</title>
        <authorList>
            <person name="Jiang J."/>
            <person name="Pan Y."/>
        </authorList>
    </citation>
    <scope>NUCLEOTIDE SEQUENCE [LARGE SCALE GENOMIC DNA]</scope>
    <source>
        <strain evidence="2 3">TBZ9</strain>
    </source>
</reference>
<name>A0A7Y3TV17_9GAMM</name>
<dbReference type="GO" id="GO:0005737">
    <property type="term" value="C:cytoplasm"/>
    <property type="evidence" value="ECO:0007669"/>
    <property type="project" value="TreeGrafter"/>
</dbReference>
<protein>
    <recommendedName>
        <fullName evidence="1">Calcineurin-like phosphoesterase domain-containing protein</fullName>
    </recommendedName>
</protein>
<dbReference type="PANTHER" id="PTHR42850:SF7">
    <property type="entry name" value="BIS(5'-NUCLEOSYL)-TETRAPHOSPHATASE PRPE [ASYMMETRICAL]"/>
    <property type="match status" value="1"/>
</dbReference>
<keyword evidence="3" id="KW-1185">Reference proteome</keyword>
<dbReference type="SUPFAM" id="SSF56300">
    <property type="entry name" value="Metallo-dependent phosphatases"/>
    <property type="match status" value="1"/>
</dbReference>
<dbReference type="Gene3D" id="3.60.21.10">
    <property type="match status" value="1"/>
</dbReference>
<dbReference type="Proteomes" id="UP000588806">
    <property type="component" value="Unassembled WGS sequence"/>
</dbReference>
<dbReference type="Pfam" id="PF00149">
    <property type="entry name" value="Metallophos"/>
    <property type="match status" value="1"/>
</dbReference>
<dbReference type="RefSeq" id="WP_171701052.1">
    <property type="nucleotide sequence ID" value="NZ_JABFHI010000001.1"/>
</dbReference>
<evidence type="ECO:0000259" key="1">
    <source>
        <dbReference type="Pfam" id="PF00149"/>
    </source>
</evidence>
<dbReference type="AlphaFoldDB" id="A0A7Y3TV17"/>
<dbReference type="PANTHER" id="PTHR42850">
    <property type="entry name" value="METALLOPHOSPHOESTERASE"/>
    <property type="match status" value="1"/>
</dbReference>
<dbReference type="InterPro" id="IPR029052">
    <property type="entry name" value="Metallo-depent_PP-like"/>
</dbReference>
<gene>
    <name evidence="2" type="ORF">HLB35_00100</name>
</gene>
<proteinExistence type="predicted"/>
<reference evidence="2 3" key="1">
    <citation type="submission" date="2020-05" db="EMBL/GenBank/DDBJ databases">
        <authorList>
            <person name="Ruan W."/>
            <person name="Jeon C.O."/>
            <person name="Chun B.H."/>
        </authorList>
    </citation>
    <scope>NUCLEOTIDE SEQUENCE [LARGE SCALE GENOMIC DNA]</scope>
    <source>
        <strain evidence="2 3">TBZ9</strain>
    </source>
</reference>
<accession>A0A7Y3TV17</accession>
<dbReference type="InterPro" id="IPR004843">
    <property type="entry name" value="Calcineurin-like_PHP"/>
</dbReference>
<feature type="domain" description="Calcineurin-like phosphoesterase" evidence="1">
    <location>
        <begin position="8"/>
        <end position="154"/>
    </location>
</feature>
<evidence type="ECO:0000313" key="2">
    <source>
        <dbReference type="EMBL" id="NOG30564.1"/>
    </source>
</evidence>
<evidence type="ECO:0000313" key="3">
    <source>
        <dbReference type="Proteomes" id="UP000588806"/>
    </source>
</evidence>
<dbReference type="InterPro" id="IPR050126">
    <property type="entry name" value="Ap4A_hydrolase"/>
</dbReference>